<evidence type="ECO:0000313" key="6">
    <source>
        <dbReference type="EMBL" id="PZG53343.1"/>
    </source>
</evidence>
<dbReference type="GO" id="GO:0046872">
    <property type="term" value="F:metal ion binding"/>
    <property type="evidence" value="ECO:0007669"/>
    <property type="project" value="UniProtKB-KW"/>
</dbReference>
<feature type="domain" description="4Fe-4S Mo/W bis-MGD-type" evidence="5">
    <location>
        <begin position="4"/>
        <end position="61"/>
    </location>
</feature>
<proteinExistence type="predicted"/>
<sequence length="260" mass="27056">MTQATIRPGSCALCEAMCGLRITASGDRVIDIRGDEDDRLRSPVRRTAGGRREITWDEAFDLAFGANPAVSNGSLMTASGMGRRIRALPARTETARLGAGHHSIRPGADAACYGRMGVSTQRHGTLCRWAVQLLDILTGDLDRPGGTLFTRPAVDPIRTGEPGLLTDPAGVDQVGGTAVLSAVPVTVEPERSPAEGTGDEHTQGAGGRRRHRGHRRGGDARPDPPRGGRAGRAAAGEHQQLLPHPPGAARRGAGADAGAG</sequence>
<evidence type="ECO:0000256" key="3">
    <source>
        <dbReference type="ARBA" id="ARBA00023014"/>
    </source>
</evidence>
<protein>
    <recommendedName>
        <fullName evidence="5">4Fe-4S Mo/W bis-MGD-type domain-containing protein</fullName>
    </recommendedName>
</protein>
<organism evidence="6 7">
    <name type="scientific">Spongiactinospora gelatinilytica</name>
    <dbReference type="NCBI Taxonomy" id="2666298"/>
    <lineage>
        <taxon>Bacteria</taxon>
        <taxon>Bacillati</taxon>
        <taxon>Actinomycetota</taxon>
        <taxon>Actinomycetes</taxon>
        <taxon>Streptosporangiales</taxon>
        <taxon>Streptosporangiaceae</taxon>
        <taxon>Spongiactinospora</taxon>
    </lineage>
</organism>
<feature type="compositionally biased region" description="Basic and acidic residues" evidence="4">
    <location>
        <begin position="188"/>
        <end position="202"/>
    </location>
</feature>
<keyword evidence="1" id="KW-0479">Metal-binding</keyword>
<dbReference type="Proteomes" id="UP000248544">
    <property type="component" value="Unassembled WGS sequence"/>
</dbReference>
<evidence type="ECO:0000313" key="7">
    <source>
        <dbReference type="Proteomes" id="UP000248544"/>
    </source>
</evidence>
<dbReference type="RefSeq" id="WP_111165975.1">
    <property type="nucleotide sequence ID" value="NZ_POUA01000025.1"/>
</dbReference>
<evidence type="ECO:0000256" key="4">
    <source>
        <dbReference type="SAM" id="MobiDB-lite"/>
    </source>
</evidence>
<dbReference type="GO" id="GO:0016491">
    <property type="term" value="F:oxidoreductase activity"/>
    <property type="evidence" value="ECO:0007669"/>
    <property type="project" value="InterPro"/>
</dbReference>
<comment type="caution">
    <text evidence="6">The sequence shown here is derived from an EMBL/GenBank/DDBJ whole genome shotgun (WGS) entry which is preliminary data.</text>
</comment>
<feature type="compositionally biased region" description="Basic and acidic residues" evidence="4">
    <location>
        <begin position="216"/>
        <end position="226"/>
    </location>
</feature>
<feature type="region of interest" description="Disordered" evidence="4">
    <location>
        <begin position="187"/>
        <end position="260"/>
    </location>
</feature>
<dbReference type="InterPro" id="IPR006963">
    <property type="entry name" value="Mopterin_OxRdtase_4Fe-4S_dom"/>
</dbReference>
<name>A0A2W2H090_9ACTN</name>
<gene>
    <name evidence="6" type="ORF">C1I98_05465</name>
</gene>
<dbReference type="PROSITE" id="PS51669">
    <property type="entry name" value="4FE4S_MOW_BIS_MGD"/>
    <property type="match status" value="1"/>
</dbReference>
<keyword evidence="2" id="KW-0408">Iron</keyword>
<dbReference type="AlphaFoldDB" id="A0A2W2H090"/>
<dbReference type="EMBL" id="POUA01000025">
    <property type="protein sequence ID" value="PZG53343.1"/>
    <property type="molecule type" value="Genomic_DNA"/>
</dbReference>
<keyword evidence="3" id="KW-0411">Iron-sulfur</keyword>
<dbReference type="GO" id="GO:0051536">
    <property type="term" value="F:iron-sulfur cluster binding"/>
    <property type="evidence" value="ECO:0007669"/>
    <property type="project" value="UniProtKB-KW"/>
</dbReference>
<evidence type="ECO:0000256" key="1">
    <source>
        <dbReference type="ARBA" id="ARBA00022723"/>
    </source>
</evidence>
<accession>A0A2W2H090</accession>
<evidence type="ECO:0000259" key="5">
    <source>
        <dbReference type="PROSITE" id="PS51669"/>
    </source>
</evidence>
<evidence type="ECO:0000256" key="2">
    <source>
        <dbReference type="ARBA" id="ARBA00023004"/>
    </source>
</evidence>
<reference evidence="6 7" key="1">
    <citation type="submission" date="2018-01" db="EMBL/GenBank/DDBJ databases">
        <title>Draft genome sequence of Sphaerisporangium sp. 7K107.</title>
        <authorList>
            <person name="Sahin N."/>
            <person name="Saygin H."/>
            <person name="Ay H."/>
        </authorList>
    </citation>
    <scope>NUCLEOTIDE SEQUENCE [LARGE SCALE GENOMIC DNA]</scope>
    <source>
        <strain evidence="6 7">7K107</strain>
    </source>
</reference>
<dbReference type="Gene3D" id="3.40.228.10">
    <property type="entry name" value="Dimethylsulfoxide Reductase, domain 2"/>
    <property type="match status" value="1"/>
</dbReference>
<keyword evidence="7" id="KW-1185">Reference proteome</keyword>
<dbReference type="SUPFAM" id="SSF53706">
    <property type="entry name" value="Formate dehydrogenase/DMSO reductase, domains 1-3"/>
    <property type="match status" value="1"/>
</dbReference>